<proteinExistence type="inferred from homology"/>
<keyword evidence="6" id="KW-1185">Reference proteome</keyword>
<dbReference type="PANTHER" id="PTHR43173">
    <property type="entry name" value="ABC1 FAMILY PROTEIN"/>
    <property type="match status" value="1"/>
</dbReference>
<evidence type="ECO:0000256" key="3">
    <source>
        <dbReference type="SAM" id="Phobius"/>
    </source>
</evidence>
<dbReference type="CDD" id="cd13969">
    <property type="entry name" value="ADCK1-like"/>
    <property type="match status" value="1"/>
</dbReference>
<keyword evidence="3" id="KW-1133">Transmembrane helix</keyword>
<evidence type="ECO:0000256" key="2">
    <source>
        <dbReference type="SAM" id="MobiDB-lite"/>
    </source>
</evidence>
<comment type="similarity">
    <text evidence="1">Belongs to the protein kinase superfamily. ADCK protein kinase family.</text>
</comment>
<dbReference type="Pfam" id="PF03109">
    <property type="entry name" value="ABC1"/>
    <property type="match status" value="1"/>
</dbReference>
<feature type="transmembrane region" description="Helical" evidence="3">
    <location>
        <begin position="121"/>
        <end position="138"/>
    </location>
</feature>
<dbReference type="InterPro" id="IPR004147">
    <property type="entry name" value="ABC1_dom"/>
</dbReference>
<sequence>MSLLGISQFSISRRSACRTIQRALTKSTSQPQRQIHIATSRSVSLIPSREIINALSIARVAYQHSPSASTNSFTKFCNKQLPATTIRHLHASQHVRNSASTTIPPSPHPPRSKSERRIRRLRNLLFLLTLLSILYYTYSPFRHAVIAVVRCSRLMKAVTLDILDYKQVFAAEARLGEPGRELTEEERQIRRKARKDCHTRSAKRLLEALKKNSGIYVKLGQHVAAVQVLPKEWTSTMTPLQDQCFPTSIEDINKMLKEDLNGTIDDLFDDFNEIPIGVASLAQVHKAKDKKTGKEIAVKLQHYDLKEFIKVDMITVNFAINFVKYIFPDFEFSWLGEEMNHMLPLELDFTNEALNSKRCKDEFKHLKGKTSLYLPEVLWAENRIMVMEFIKGARVDDLVYLKNHGIDRNQVSQELSRIFSQMVYLNGNFHADPHHGNLLIRPKAKNSTSPFNFDVCLLDHGQYFDIPDDLRVNYAHFWLSLIKKSSPKTTEERRYYAKLVGNIDADMYPYLESAITGQINMADETNDPRYGSTARPTSLLELGSSSMDDDQVGKLRSAMMEQDDLIVSIFELLRRVPKRLLMILKLSDLQRSLDQSLATTHGQNRIFVIVARYCSKAVWQSEVKSIRETIYKSGLSFSILRQFIRSIWDYTYWNTTLGLVEYGMDVRARWVKIKLYLHGLGKGGLKEAEDEAAGLRTKREVHKTPLGLS</sequence>
<evidence type="ECO:0000256" key="1">
    <source>
        <dbReference type="ARBA" id="ARBA00009670"/>
    </source>
</evidence>
<dbReference type="GeneID" id="91092246"/>
<reference evidence="5 6" key="1">
    <citation type="submission" date="2024-01" db="EMBL/GenBank/DDBJ databases">
        <title>Comparative genomics of Cryptococcus and Kwoniella reveals pathogenesis evolution and contrasting modes of karyotype evolution via chromosome fusion or intercentromeric recombination.</title>
        <authorList>
            <person name="Coelho M.A."/>
            <person name="David-Palma M."/>
            <person name="Shea T."/>
            <person name="Bowers K."/>
            <person name="McGinley-Smith S."/>
            <person name="Mohammad A.W."/>
            <person name="Gnirke A."/>
            <person name="Yurkov A.M."/>
            <person name="Nowrousian M."/>
            <person name="Sun S."/>
            <person name="Cuomo C.A."/>
            <person name="Heitman J."/>
        </authorList>
    </citation>
    <scope>NUCLEOTIDE SEQUENCE [LARGE SCALE GENOMIC DNA]</scope>
    <source>
        <strain evidence="5 6">CBS 6074</strain>
    </source>
</reference>
<evidence type="ECO:0000259" key="4">
    <source>
        <dbReference type="Pfam" id="PF03109"/>
    </source>
</evidence>
<keyword evidence="3" id="KW-0472">Membrane</keyword>
<feature type="domain" description="ABC1 atypical kinase-like" evidence="4">
    <location>
        <begin position="240"/>
        <end position="488"/>
    </location>
</feature>
<dbReference type="SUPFAM" id="SSF56112">
    <property type="entry name" value="Protein kinase-like (PK-like)"/>
    <property type="match status" value="1"/>
</dbReference>
<dbReference type="InterPro" id="IPR045307">
    <property type="entry name" value="ADCK1_dom"/>
</dbReference>
<organism evidence="5 6">
    <name type="scientific">Kwoniella dendrophila CBS 6074</name>
    <dbReference type="NCBI Taxonomy" id="1295534"/>
    <lineage>
        <taxon>Eukaryota</taxon>
        <taxon>Fungi</taxon>
        <taxon>Dikarya</taxon>
        <taxon>Basidiomycota</taxon>
        <taxon>Agaricomycotina</taxon>
        <taxon>Tremellomycetes</taxon>
        <taxon>Tremellales</taxon>
        <taxon>Cryptococcaceae</taxon>
        <taxon>Kwoniella</taxon>
    </lineage>
</organism>
<evidence type="ECO:0000313" key="6">
    <source>
        <dbReference type="Proteomes" id="UP001355207"/>
    </source>
</evidence>
<dbReference type="GO" id="GO:0007005">
    <property type="term" value="P:mitochondrion organization"/>
    <property type="evidence" value="ECO:0007669"/>
    <property type="project" value="TreeGrafter"/>
</dbReference>
<evidence type="ECO:0000313" key="5">
    <source>
        <dbReference type="EMBL" id="WWC86697.1"/>
    </source>
</evidence>
<gene>
    <name evidence="5" type="ORF">L201_001574</name>
</gene>
<dbReference type="AlphaFoldDB" id="A0AAX4JPE0"/>
<feature type="compositionally biased region" description="Polar residues" evidence="2">
    <location>
        <begin position="94"/>
        <end position="103"/>
    </location>
</feature>
<dbReference type="Proteomes" id="UP001355207">
    <property type="component" value="Chromosome 2"/>
</dbReference>
<dbReference type="EMBL" id="CP144099">
    <property type="protein sequence ID" value="WWC86697.1"/>
    <property type="molecule type" value="Genomic_DNA"/>
</dbReference>
<dbReference type="InterPro" id="IPR051130">
    <property type="entry name" value="Mito_struct-func_regulator"/>
</dbReference>
<dbReference type="RefSeq" id="XP_066073460.1">
    <property type="nucleotide sequence ID" value="XM_066217363.1"/>
</dbReference>
<protein>
    <recommendedName>
        <fullName evidence="4">ABC1 atypical kinase-like domain-containing protein</fullName>
    </recommendedName>
</protein>
<accession>A0AAX4JPE0</accession>
<name>A0AAX4JPE0_9TREE</name>
<dbReference type="InterPro" id="IPR011009">
    <property type="entry name" value="Kinase-like_dom_sf"/>
</dbReference>
<keyword evidence="3" id="KW-0812">Transmembrane</keyword>
<dbReference type="PANTHER" id="PTHR43173:SF19">
    <property type="entry name" value="AARF DOMAIN-CONTAINING PROTEIN KINASE 1"/>
    <property type="match status" value="1"/>
</dbReference>
<dbReference type="GO" id="GO:0005743">
    <property type="term" value="C:mitochondrial inner membrane"/>
    <property type="evidence" value="ECO:0007669"/>
    <property type="project" value="TreeGrafter"/>
</dbReference>
<dbReference type="GO" id="GO:0055088">
    <property type="term" value="P:lipid homeostasis"/>
    <property type="evidence" value="ECO:0007669"/>
    <property type="project" value="TreeGrafter"/>
</dbReference>
<feature type="region of interest" description="Disordered" evidence="2">
    <location>
        <begin position="94"/>
        <end position="115"/>
    </location>
</feature>